<reference evidence="1 2" key="1">
    <citation type="journal article" date="2018" name="Sci. Rep.">
        <title>Genomic signatures of local adaptation to the degree of environmental predictability in rotifers.</title>
        <authorList>
            <person name="Franch-Gras L."/>
            <person name="Hahn C."/>
            <person name="Garcia-Roger E.M."/>
            <person name="Carmona M.J."/>
            <person name="Serra M."/>
            <person name="Gomez A."/>
        </authorList>
    </citation>
    <scope>NUCLEOTIDE SEQUENCE [LARGE SCALE GENOMIC DNA]</scope>
    <source>
        <strain evidence="1">HYR1</strain>
    </source>
</reference>
<accession>A0A3M7P8L5</accession>
<dbReference type="EMBL" id="REGN01012452">
    <property type="protein sequence ID" value="RMZ95402.1"/>
    <property type="molecule type" value="Genomic_DNA"/>
</dbReference>
<comment type="caution">
    <text evidence="1">The sequence shown here is derived from an EMBL/GenBank/DDBJ whole genome shotgun (WGS) entry which is preliminary data.</text>
</comment>
<organism evidence="1 2">
    <name type="scientific">Brachionus plicatilis</name>
    <name type="common">Marine rotifer</name>
    <name type="synonym">Brachionus muelleri</name>
    <dbReference type="NCBI Taxonomy" id="10195"/>
    <lineage>
        <taxon>Eukaryota</taxon>
        <taxon>Metazoa</taxon>
        <taxon>Spiralia</taxon>
        <taxon>Gnathifera</taxon>
        <taxon>Rotifera</taxon>
        <taxon>Eurotatoria</taxon>
        <taxon>Monogononta</taxon>
        <taxon>Pseudotrocha</taxon>
        <taxon>Ploima</taxon>
        <taxon>Brachionidae</taxon>
        <taxon>Brachionus</taxon>
    </lineage>
</organism>
<gene>
    <name evidence="1" type="ORF">BpHYR1_050518</name>
</gene>
<name>A0A3M7P8L5_BRAPC</name>
<evidence type="ECO:0000313" key="2">
    <source>
        <dbReference type="Proteomes" id="UP000276133"/>
    </source>
</evidence>
<keyword evidence="2" id="KW-1185">Reference proteome</keyword>
<evidence type="ECO:0000313" key="1">
    <source>
        <dbReference type="EMBL" id="RMZ95402.1"/>
    </source>
</evidence>
<dbReference type="AlphaFoldDB" id="A0A3M7P8L5"/>
<sequence>MEQYDYIRLFVSYSLISKKTVFFYFHKFTTNDEKNLVTKNNLFGKALAGWNGSLVLPFSHKKKIFETK</sequence>
<proteinExistence type="predicted"/>
<protein>
    <submittedName>
        <fullName evidence="1">Uncharacterized protein</fullName>
    </submittedName>
</protein>
<dbReference type="Proteomes" id="UP000276133">
    <property type="component" value="Unassembled WGS sequence"/>
</dbReference>